<dbReference type="InterPro" id="IPR042183">
    <property type="entry name" value="MmgE/PrpD_sf_1"/>
</dbReference>
<keyword evidence="5" id="KW-1185">Reference proteome</keyword>
<gene>
    <name evidence="4" type="ORF">E4K65_04055</name>
</gene>
<dbReference type="EMBL" id="SPQT01000001">
    <property type="protein sequence ID" value="TFV51255.1"/>
    <property type="molecule type" value="Genomic_DNA"/>
</dbReference>
<evidence type="ECO:0000259" key="2">
    <source>
        <dbReference type="Pfam" id="PF03972"/>
    </source>
</evidence>
<dbReference type="SUPFAM" id="SSF103378">
    <property type="entry name" value="2-methylcitrate dehydratase PrpD"/>
    <property type="match status" value="1"/>
</dbReference>
<dbReference type="GO" id="GO:0016829">
    <property type="term" value="F:lyase activity"/>
    <property type="evidence" value="ECO:0007669"/>
    <property type="project" value="InterPro"/>
</dbReference>
<feature type="domain" description="MmgE/PrpD C-terminal" evidence="3">
    <location>
        <begin position="273"/>
        <end position="441"/>
    </location>
</feature>
<comment type="caution">
    <text evidence="4">The sequence shown here is derived from an EMBL/GenBank/DDBJ whole genome shotgun (WGS) entry which is preliminary data.</text>
</comment>
<dbReference type="InterPro" id="IPR042188">
    <property type="entry name" value="MmgE/PrpD_sf_2"/>
</dbReference>
<dbReference type="InterPro" id="IPR005656">
    <property type="entry name" value="MmgE_PrpD"/>
</dbReference>
<dbReference type="OrthoDB" id="9795089at2"/>
<dbReference type="AlphaFoldDB" id="A0A4Y9M8A3"/>
<sequence length="461" mass="48751">MRRSYRNSQQPALTAHLGAAIAKLHGRDLPAQACAIVRRGLVDCIGVMIAGSTEPAVERVRSVLGPPWSGEARLFPDGIRCSARDAALVNGMAAHVHDFDDVALDGHPSAVLVPALLAEAEAIGAKGADVIRGYVAGYETWATLWKASAGPLHARGWHPSGVFGVVAAAAACAALRRLTPDETTSALGLAAAQAAGLIANFGTMAKSFQVGHAAEAGLFSARLALGGVNASHEALEHKHGFLNAYAGAHSDGGGGFGDPDWAILEQGLDIKVYPVCYAAHRLIEGALQLAKEFALTPPSIDSIELRLGRIQSDLLHSHRPRTVLEAKFSAEFAVAAALVAKAVGLNELREGFVLSDDVQHLIDRTVRMIDPELGEPPFSPFDQVKVRLSDGRVLEGSHVKHASGSRYAPPSKAESWEKFKGSAGYHLPVGSTRQLFEALWDLNPSRSITELLDDTGLRTAA</sequence>
<feature type="domain" description="MmgE/PrpD N-terminal" evidence="2">
    <location>
        <begin position="17"/>
        <end position="248"/>
    </location>
</feature>
<evidence type="ECO:0000313" key="4">
    <source>
        <dbReference type="EMBL" id="TFV51255.1"/>
    </source>
</evidence>
<evidence type="ECO:0000313" key="5">
    <source>
        <dbReference type="Proteomes" id="UP000297966"/>
    </source>
</evidence>
<dbReference type="InterPro" id="IPR045337">
    <property type="entry name" value="MmgE_PrpD_C"/>
</dbReference>
<dbReference type="Pfam" id="PF03972">
    <property type="entry name" value="MmgE_PrpD_N"/>
    <property type="match status" value="1"/>
</dbReference>
<dbReference type="PANTHER" id="PTHR16943:SF8">
    <property type="entry name" value="2-METHYLCITRATE DEHYDRATASE"/>
    <property type="match status" value="1"/>
</dbReference>
<dbReference type="PANTHER" id="PTHR16943">
    <property type="entry name" value="2-METHYLCITRATE DEHYDRATASE-RELATED"/>
    <property type="match status" value="1"/>
</dbReference>
<dbReference type="Gene3D" id="3.30.1330.120">
    <property type="entry name" value="2-methylcitrate dehydratase PrpD"/>
    <property type="match status" value="1"/>
</dbReference>
<evidence type="ECO:0000259" key="3">
    <source>
        <dbReference type="Pfam" id="PF19305"/>
    </source>
</evidence>
<name>A0A4Y9M8A3_9BRAD</name>
<organism evidence="4 5">
    <name type="scientific">Bradyrhizobium niftali</name>
    <dbReference type="NCBI Taxonomy" id="2560055"/>
    <lineage>
        <taxon>Bacteria</taxon>
        <taxon>Pseudomonadati</taxon>
        <taxon>Pseudomonadota</taxon>
        <taxon>Alphaproteobacteria</taxon>
        <taxon>Hyphomicrobiales</taxon>
        <taxon>Nitrobacteraceae</taxon>
        <taxon>Bradyrhizobium</taxon>
    </lineage>
</organism>
<dbReference type="RefSeq" id="WP_135172997.1">
    <property type="nucleotide sequence ID" value="NZ_SPQT01000001.1"/>
</dbReference>
<dbReference type="Gene3D" id="1.10.4100.10">
    <property type="entry name" value="2-methylcitrate dehydratase PrpD"/>
    <property type="match status" value="1"/>
</dbReference>
<dbReference type="InterPro" id="IPR045336">
    <property type="entry name" value="MmgE_PrpD_N"/>
</dbReference>
<protein>
    <submittedName>
        <fullName evidence="4">MmgE/PrpD family protein</fullName>
    </submittedName>
</protein>
<reference evidence="4 5" key="1">
    <citation type="submission" date="2019-03" db="EMBL/GenBank/DDBJ databases">
        <title>Bradyrhizobium diversity isolated from nodules of Chamaecrista fasciculata.</title>
        <authorList>
            <person name="Klepa M.S."/>
            <person name="Urquiaga M.O."/>
            <person name="Hungria M."/>
            <person name="Delamuta J.R."/>
        </authorList>
    </citation>
    <scope>NUCLEOTIDE SEQUENCE [LARGE SCALE GENOMIC DNA]</scope>
    <source>
        <strain evidence="4 5">CNPSo 3448</strain>
    </source>
</reference>
<dbReference type="Proteomes" id="UP000297966">
    <property type="component" value="Unassembled WGS sequence"/>
</dbReference>
<proteinExistence type="inferred from homology"/>
<dbReference type="Pfam" id="PF19305">
    <property type="entry name" value="MmgE_PrpD_C"/>
    <property type="match status" value="1"/>
</dbReference>
<comment type="similarity">
    <text evidence="1">Belongs to the PrpD family.</text>
</comment>
<evidence type="ECO:0000256" key="1">
    <source>
        <dbReference type="ARBA" id="ARBA00006174"/>
    </source>
</evidence>
<accession>A0A4Y9M8A3</accession>
<dbReference type="InterPro" id="IPR036148">
    <property type="entry name" value="MmgE/PrpD_sf"/>
</dbReference>